<protein>
    <submittedName>
        <fullName evidence="9">Sigma-70 family RNA polymerase sigma factor</fullName>
    </submittedName>
</protein>
<keyword evidence="4" id="KW-0238">DNA-binding</keyword>
<dbReference type="Gene3D" id="1.10.1740.10">
    <property type="match status" value="1"/>
</dbReference>
<feature type="region of interest" description="Disordered" evidence="6">
    <location>
        <begin position="104"/>
        <end position="130"/>
    </location>
</feature>
<sequence length="193" mass="21810">MSGSDDRAWMPTASDLAELLGLVAVHQDRQAFAALFRFYAPRLKSFLLRQGFSDSECEDLIQEAMLNVWRRAASFDIAKAGVSTWIFTIARNAGIDRRRREARALQPAYEDPVEESDPAPSAEGELISRQSEQQVRAALERLPPDQATVIRLSYYSDNPQSEISKALGIPLGTVKSRMRLALQRLRQLMEERE</sequence>
<dbReference type="EMBL" id="JAUOZU010000007">
    <property type="protein sequence ID" value="MDO6964346.1"/>
    <property type="molecule type" value="Genomic_DNA"/>
</dbReference>
<proteinExistence type="inferred from homology"/>
<dbReference type="InterPro" id="IPR013325">
    <property type="entry name" value="RNA_pol_sigma_r2"/>
</dbReference>
<organism evidence="9 10">
    <name type="scientific">Rhizobium alvei</name>
    <dbReference type="NCBI Taxonomy" id="1132659"/>
    <lineage>
        <taxon>Bacteria</taxon>
        <taxon>Pseudomonadati</taxon>
        <taxon>Pseudomonadota</taxon>
        <taxon>Alphaproteobacteria</taxon>
        <taxon>Hyphomicrobiales</taxon>
        <taxon>Rhizobiaceae</taxon>
        <taxon>Rhizobium/Agrobacterium group</taxon>
        <taxon>Rhizobium</taxon>
    </lineage>
</organism>
<dbReference type="NCBIfam" id="TIGR02937">
    <property type="entry name" value="sigma70-ECF"/>
    <property type="match status" value="1"/>
</dbReference>
<evidence type="ECO:0000256" key="6">
    <source>
        <dbReference type="SAM" id="MobiDB-lite"/>
    </source>
</evidence>
<dbReference type="InterPro" id="IPR013324">
    <property type="entry name" value="RNA_pol_sigma_r3/r4-like"/>
</dbReference>
<evidence type="ECO:0000256" key="1">
    <source>
        <dbReference type="ARBA" id="ARBA00010641"/>
    </source>
</evidence>
<dbReference type="Pfam" id="PF04542">
    <property type="entry name" value="Sigma70_r2"/>
    <property type="match status" value="1"/>
</dbReference>
<dbReference type="CDD" id="cd06171">
    <property type="entry name" value="Sigma70_r4"/>
    <property type="match status" value="1"/>
</dbReference>
<keyword evidence="10" id="KW-1185">Reference proteome</keyword>
<dbReference type="InterPro" id="IPR014284">
    <property type="entry name" value="RNA_pol_sigma-70_dom"/>
</dbReference>
<keyword evidence="3" id="KW-0731">Sigma factor</keyword>
<evidence type="ECO:0000256" key="5">
    <source>
        <dbReference type="ARBA" id="ARBA00023163"/>
    </source>
</evidence>
<dbReference type="SUPFAM" id="SSF88659">
    <property type="entry name" value="Sigma3 and sigma4 domains of RNA polymerase sigma factors"/>
    <property type="match status" value="1"/>
</dbReference>
<evidence type="ECO:0000256" key="3">
    <source>
        <dbReference type="ARBA" id="ARBA00023082"/>
    </source>
</evidence>
<name>A0ABT8YL53_9HYPH</name>
<evidence type="ECO:0000313" key="9">
    <source>
        <dbReference type="EMBL" id="MDO6964346.1"/>
    </source>
</evidence>
<accession>A0ABT8YL53</accession>
<feature type="domain" description="RNA polymerase sigma-70 region 2" evidence="7">
    <location>
        <begin position="35"/>
        <end position="103"/>
    </location>
</feature>
<dbReference type="RefSeq" id="WP_304376266.1">
    <property type="nucleotide sequence ID" value="NZ_JAUOZU010000007.1"/>
</dbReference>
<dbReference type="InterPro" id="IPR036388">
    <property type="entry name" value="WH-like_DNA-bd_sf"/>
</dbReference>
<evidence type="ECO:0000256" key="4">
    <source>
        <dbReference type="ARBA" id="ARBA00023125"/>
    </source>
</evidence>
<keyword evidence="5" id="KW-0804">Transcription</keyword>
<dbReference type="InterPro" id="IPR007630">
    <property type="entry name" value="RNA_pol_sigma70_r4"/>
</dbReference>
<dbReference type="Pfam" id="PF04545">
    <property type="entry name" value="Sigma70_r4"/>
    <property type="match status" value="1"/>
</dbReference>
<comment type="caution">
    <text evidence="9">The sequence shown here is derived from an EMBL/GenBank/DDBJ whole genome shotgun (WGS) entry which is preliminary data.</text>
</comment>
<evidence type="ECO:0000256" key="2">
    <source>
        <dbReference type="ARBA" id="ARBA00023015"/>
    </source>
</evidence>
<reference evidence="9" key="1">
    <citation type="journal article" date="2015" name="Int. J. Syst. Evol. Microbiol.">
        <title>Rhizobium alvei sp. nov., isolated from a freshwater river.</title>
        <authorList>
            <person name="Sheu S.Y."/>
            <person name="Huang H.W."/>
            <person name="Young C.C."/>
            <person name="Chen W.M."/>
        </authorList>
    </citation>
    <scope>NUCLEOTIDE SEQUENCE</scope>
    <source>
        <strain evidence="9">TNR-22</strain>
    </source>
</reference>
<evidence type="ECO:0000259" key="8">
    <source>
        <dbReference type="Pfam" id="PF04545"/>
    </source>
</evidence>
<evidence type="ECO:0000313" key="10">
    <source>
        <dbReference type="Proteomes" id="UP001174932"/>
    </source>
</evidence>
<keyword evidence="2" id="KW-0805">Transcription regulation</keyword>
<evidence type="ECO:0000259" key="7">
    <source>
        <dbReference type="Pfam" id="PF04542"/>
    </source>
</evidence>
<dbReference type="InterPro" id="IPR039425">
    <property type="entry name" value="RNA_pol_sigma-70-like"/>
</dbReference>
<comment type="similarity">
    <text evidence="1">Belongs to the sigma-70 factor family. ECF subfamily.</text>
</comment>
<dbReference type="Gene3D" id="1.10.10.10">
    <property type="entry name" value="Winged helix-like DNA-binding domain superfamily/Winged helix DNA-binding domain"/>
    <property type="match status" value="1"/>
</dbReference>
<reference evidence="9" key="2">
    <citation type="submission" date="2023-07" db="EMBL/GenBank/DDBJ databases">
        <authorList>
            <person name="Shen H."/>
        </authorList>
    </citation>
    <scope>NUCLEOTIDE SEQUENCE</scope>
    <source>
        <strain evidence="9">TNR-22</strain>
    </source>
</reference>
<dbReference type="SUPFAM" id="SSF88946">
    <property type="entry name" value="Sigma2 domain of RNA polymerase sigma factors"/>
    <property type="match status" value="1"/>
</dbReference>
<gene>
    <name evidence="9" type="ORF">Q4481_10280</name>
</gene>
<feature type="domain" description="RNA polymerase sigma-70 region 4" evidence="8">
    <location>
        <begin position="138"/>
        <end position="187"/>
    </location>
</feature>
<dbReference type="PANTHER" id="PTHR43133:SF62">
    <property type="entry name" value="RNA POLYMERASE SIGMA FACTOR SIGZ"/>
    <property type="match status" value="1"/>
</dbReference>
<dbReference type="Proteomes" id="UP001174932">
    <property type="component" value="Unassembled WGS sequence"/>
</dbReference>
<dbReference type="PANTHER" id="PTHR43133">
    <property type="entry name" value="RNA POLYMERASE ECF-TYPE SIGMA FACTO"/>
    <property type="match status" value="1"/>
</dbReference>
<dbReference type="InterPro" id="IPR007627">
    <property type="entry name" value="RNA_pol_sigma70_r2"/>
</dbReference>